<feature type="region of interest" description="Disordered" evidence="5">
    <location>
        <begin position="37"/>
        <end position="131"/>
    </location>
</feature>
<feature type="region of interest" description="Disordered" evidence="5">
    <location>
        <begin position="1"/>
        <end position="25"/>
    </location>
</feature>
<feature type="compositionally biased region" description="Low complexity" evidence="5">
    <location>
        <begin position="165"/>
        <end position="192"/>
    </location>
</feature>
<accession>A0A9K3D534</accession>
<dbReference type="OrthoDB" id="10067503at2759"/>
<evidence type="ECO:0000259" key="6">
    <source>
        <dbReference type="SMART" id="SM01175"/>
    </source>
</evidence>
<dbReference type="InterPro" id="IPR051366">
    <property type="entry name" value="DEF8"/>
</dbReference>
<feature type="region of interest" description="Disordered" evidence="5">
    <location>
        <begin position="411"/>
        <end position="433"/>
    </location>
</feature>
<organism evidence="7 8">
    <name type="scientific">Kipferlia bialata</name>
    <dbReference type="NCBI Taxonomy" id="797122"/>
    <lineage>
        <taxon>Eukaryota</taxon>
        <taxon>Metamonada</taxon>
        <taxon>Carpediemonas-like organisms</taxon>
        <taxon>Kipferlia</taxon>
    </lineage>
</organism>
<dbReference type="PANTHER" id="PTHR12326:SF3">
    <property type="entry name" value="DIFFERENTIALLY EXPRESSED IN FDCP 8 HOMOLOG"/>
    <property type="match status" value="1"/>
</dbReference>
<dbReference type="GO" id="GO:0008270">
    <property type="term" value="F:zinc ion binding"/>
    <property type="evidence" value="ECO:0007669"/>
    <property type="project" value="UniProtKB-KW"/>
</dbReference>
<sequence>EAERLEAERLEAERLEAERNPDVSSLDLAAKMAYHLRNSDTDSDARTSSDDASKASSAEGSDRDSGSESDGSEMDEGIDMSGLASLAGSVQSPPRYTPAYMHTTPSGDAETRTPTVSLPAPPPPTDTQRVSVIQAVRPRHDYSAEGMREDSPILARERGRSALSSVSYHSRSYSPVSNTSRTSRTSRYQRQTEVAAPPPVGRQVPLTHRSTVRQQPQPVTYALHSSSVLDTGADDLLRHALGDDVLSSLDTQGHGDRYGDRYEGYSEDSDPGTRRIAGSVMVLHDDSEEYSMGEGGSLSDGSEVQEDLAQTLLSITSTHPTAHAPTTHTSHSAYPSHLREAMDMISDTPLHRECPAPVLLDWRPHAVCHLDLDAEPLWTHCVRSYFSVDSTQMAHLTRDVDHTFVDCRTITHPKGQSRDRRSRGGEAVRLEGPPINPSTLPSLAVSKADVHTRPRRRTPTRQCPGCAKQGIVCDMSRDKDRAAFCHYSGLWYCPRCMASDPVPIPALIANQLNWTPKAVSKEAYLHIMCLYRAPVVQSQALPAVFRSRSAFRAVRGFRWQMQTLYPKVVHCYETQAIQPSRHSAAPRHTLPEILSNIEGRLHLVEKGDAQEYWSYEDLVGLESQAYVEAIQDTFSLMSSHVLGCHACLRSERACPECAETAYSWEVGTTRCTRCQTVLHTKCWRKRYGDSSLCLACAESVAGN</sequence>
<feature type="region of interest" description="Disordered" evidence="5">
    <location>
        <begin position="165"/>
        <end position="204"/>
    </location>
</feature>
<protein>
    <recommendedName>
        <fullName evidence="6">Rubicon Homology domain-containing protein</fullName>
    </recommendedName>
</protein>
<evidence type="ECO:0000256" key="5">
    <source>
        <dbReference type="SAM" id="MobiDB-lite"/>
    </source>
</evidence>
<evidence type="ECO:0000256" key="3">
    <source>
        <dbReference type="ARBA" id="ARBA00022771"/>
    </source>
</evidence>
<dbReference type="AlphaFoldDB" id="A0A9K3D534"/>
<keyword evidence="3" id="KW-0863">Zinc-finger</keyword>
<proteinExistence type="predicted"/>
<keyword evidence="1" id="KW-0479">Metal-binding</keyword>
<gene>
    <name evidence="7" type="ORF">KIPB_010329</name>
</gene>
<dbReference type="PANTHER" id="PTHR12326">
    <property type="entry name" value="PLECKSTRIN HOMOLOGY DOMAIN CONTAINING PROTEIN"/>
    <property type="match status" value="1"/>
</dbReference>
<keyword evidence="2" id="KW-0677">Repeat</keyword>
<dbReference type="SMART" id="SM01175">
    <property type="entry name" value="DUF4206"/>
    <property type="match status" value="1"/>
</dbReference>
<evidence type="ECO:0000313" key="7">
    <source>
        <dbReference type="EMBL" id="GIQ88146.1"/>
    </source>
</evidence>
<reference evidence="7 8" key="1">
    <citation type="journal article" date="2018" name="PLoS ONE">
        <title>The draft genome of Kipferlia bialata reveals reductive genome evolution in fornicate parasites.</title>
        <authorList>
            <person name="Tanifuji G."/>
            <person name="Takabayashi S."/>
            <person name="Kume K."/>
            <person name="Takagi M."/>
            <person name="Nakayama T."/>
            <person name="Kamikawa R."/>
            <person name="Inagaki Y."/>
            <person name="Hashimoto T."/>
        </authorList>
    </citation>
    <scope>NUCLEOTIDE SEQUENCE [LARGE SCALE GENOMIC DNA]</scope>
    <source>
        <strain evidence="7">NY0173</strain>
    </source>
</reference>
<dbReference type="EMBL" id="BDIP01003809">
    <property type="protein sequence ID" value="GIQ88146.1"/>
    <property type="molecule type" value="Genomic_DNA"/>
</dbReference>
<feature type="compositionally biased region" description="Basic and acidic residues" evidence="5">
    <location>
        <begin position="416"/>
        <end position="429"/>
    </location>
</feature>
<feature type="domain" description="Rubicon Homology" evidence="6">
    <location>
        <begin position="483"/>
        <end position="701"/>
    </location>
</feature>
<dbReference type="InterPro" id="IPR025258">
    <property type="entry name" value="RH_dom"/>
</dbReference>
<evidence type="ECO:0000256" key="4">
    <source>
        <dbReference type="ARBA" id="ARBA00022833"/>
    </source>
</evidence>
<feature type="non-terminal residue" evidence="7">
    <location>
        <position position="1"/>
    </location>
</feature>
<keyword evidence="8" id="KW-1185">Reference proteome</keyword>
<keyword evidence="4" id="KW-0862">Zinc</keyword>
<dbReference type="Pfam" id="PF13901">
    <property type="entry name" value="RH_dom"/>
    <property type="match status" value="1"/>
</dbReference>
<name>A0A9K3D534_9EUKA</name>
<feature type="compositionally biased region" description="Basic and acidic residues" evidence="5">
    <location>
        <begin position="253"/>
        <end position="264"/>
    </location>
</feature>
<evidence type="ECO:0000256" key="1">
    <source>
        <dbReference type="ARBA" id="ARBA00022723"/>
    </source>
</evidence>
<evidence type="ECO:0000256" key="2">
    <source>
        <dbReference type="ARBA" id="ARBA00022737"/>
    </source>
</evidence>
<dbReference type="Proteomes" id="UP000265618">
    <property type="component" value="Unassembled WGS sequence"/>
</dbReference>
<feature type="compositionally biased region" description="Basic and acidic residues" evidence="5">
    <location>
        <begin position="37"/>
        <end position="53"/>
    </location>
</feature>
<feature type="region of interest" description="Disordered" evidence="5">
    <location>
        <begin position="251"/>
        <end position="274"/>
    </location>
</feature>
<feature type="compositionally biased region" description="Basic and acidic residues" evidence="5">
    <location>
        <begin position="1"/>
        <end position="21"/>
    </location>
</feature>
<comment type="caution">
    <text evidence="7">The sequence shown here is derived from an EMBL/GenBank/DDBJ whole genome shotgun (WGS) entry which is preliminary data.</text>
</comment>
<evidence type="ECO:0000313" key="8">
    <source>
        <dbReference type="Proteomes" id="UP000265618"/>
    </source>
</evidence>